<dbReference type="InterPro" id="IPR019926">
    <property type="entry name" value="Ribosomal_uL3_CS"/>
</dbReference>
<dbReference type="GO" id="GO:0003723">
    <property type="term" value="F:RNA binding"/>
    <property type="evidence" value="ECO:0007669"/>
    <property type="project" value="TreeGrafter"/>
</dbReference>
<dbReference type="GO" id="GO:0006414">
    <property type="term" value="P:translational elongation"/>
    <property type="evidence" value="ECO:0007669"/>
    <property type="project" value="EnsemblFungi"/>
</dbReference>
<dbReference type="GO" id="GO:0022625">
    <property type="term" value="C:cytosolic large ribosomal subunit"/>
    <property type="evidence" value="ECO:0007669"/>
    <property type="project" value="EnsemblFungi"/>
</dbReference>
<evidence type="ECO:0000256" key="2">
    <source>
        <dbReference type="ARBA" id="ARBA00022980"/>
    </source>
</evidence>
<evidence type="ECO:0000313" key="5">
    <source>
        <dbReference type="EMBL" id="EPR77719.1"/>
    </source>
</evidence>
<dbReference type="EMDB" id="EMD-13892"/>
<proteinExistence type="evidence at protein level"/>
<dbReference type="InterPro" id="IPR045077">
    <property type="entry name" value="L3_arc_euk"/>
</dbReference>
<evidence type="ECO:0007829" key="8">
    <source>
        <dbReference type="PDB" id="8P5D"/>
    </source>
</evidence>
<dbReference type="VEuPathDB" id="MicrosporidiaDB:SLOPH_68"/>
<dbReference type="Gene3D" id="2.40.30.10">
    <property type="entry name" value="Translation factors"/>
    <property type="match status" value="1"/>
</dbReference>
<sequence length="392" mass="44235">MSCRNYSAPRHGSLAYCPKKRAKTTKPAIKSFPKDDASKPVHLTGYLAYKVGMTHVVRLSTRRSKTERVLKETQKEVLDAVTILEVPAMRIFGMVGYKSTVNGLKAIKTVYAEHLDEQVLARLRKRNSRSSKLMFKLYPQKYENGDIKRDYELLKRESDVVRVLAHTQVSKIPSLNLKKAHILEIQLNGGTIEEKIEWAIERLEKEIPVSEVFSQQDLIDVIGVTKGKGKEGTTKRFGTTILQHKSRKGKRKVACIGAWHPANVRRTVARAGQLGFHRRTAQNKKIYMMGNGKTPFSTEYDLTSKTINPMGGFLRYGNVKSDFIMVKGGIQGPSKRVLALRKAFAPSNLGKDNEEIVLKFVDASSKKGYGRFQTTEEKKAYFGIKKAEVVEQ</sequence>
<accession>S7XFB1</accession>
<evidence type="ECO:0000256" key="1">
    <source>
        <dbReference type="ARBA" id="ARBA00006540"/>
    </source>
</evidence>
<dbReference type="STRING" id="1358809.S7XFB1"/>
<dbReference type="PROSITE" id="PS00474">
    <property type="entry name" value="RIBOSOMAL_L3"/>
    <property type="match status" value="1"/>
</dbReference>
<organism evidence="5 6">
    <name type="scientific">Spraguea lophii (strain 42_110)</name>
    <name type="common">Microsporidian parasite</name>
    <dbReference type="NCBI Taxonomy" id="1358809"/>
    <lineage>
        <taxon>Eukaryota</taxon>
        <taxon>Fungi</taxon>
        <taxon>Fungi incertae sedis</taxon>
        <taxon>Microsporidia</taxon>
        <taxon>Spragueidae</taxon>
        <taxon>Spraguea</taxon>
    </lineage>
</organism>
<dbReference type="InParanoid" id="S7XFB1"/>
<dbReference type="GO" id="GO:0006364">
    <property type="term" value="P:rRNA processing"/>
    <property type="evidence" value="ECO:0007669"/>
    <property type="project" value="EnsemblFungi"/>
</dbReference>
<dbReference type="GO" id="GO:1990145">
    <property type="term" value="P:maintenance of translational fidelity"/>
    <property type="evidence" value="ECO:0007669"/>
    <property type="project" value="EnsemblFungi"/>
</dbReference>
<reference evidence="7 8" key="2">
    <citation type="journal article" date="2023" name="Nat. Microbiol.">
        <title>CryoEM reveals that ribosomes in microsporidian spores are locked in a dimeric hibernating state.</title>
        <authorList>
            <person name="McLaren M."/>
            <person name="Conners R."/>
            <person name="Isupov M.N."/>
            <person name="Gil-Diez P."/>
            <person name="Gambelli L."/>
            <person name="Gold V.A.M."/>
            <person name="Walter A."/>
            <person name="Connell S.R."/>
            <person name="Williams B."/>
            <person name="Daum B."/>
        </authorList>
    </citation>
    <scope>STRUCTURE BY ELECTRON MICROSCOPY (2.79 ANGSTROMS) IN COMPLEX WITH MG(2+)</scope>
</reference>
<protein>
    <submittedName>
        <fullName evidence="5">60S ribosomal protein L3</fullName>
    </submittedName>
</protein>
<dbReference type="SUPFAM" id="SSF50447">
    <property type="entry name" value="Translation proteins"/>
    <property type="match status" value="1"/>
</dbReference>
<gene>
    <name evidence="5" type="ORF">SLOPH_68</name>
</gene>
<dbReference type="Pfam" id="PF00297">
    <property type="entry name" value="Ribosomal_L3"/>
    <property type="match status" value="1"/>
</dbReference>
<dbReference type="FunFam" id="2.40.30.10:FF:000351">
    <property type="entry name" value="Ribosomal protein L3"/>
    <property type="match status" value="1"/>
</dbReference>
<keyword evidence="3 4" id="KW-0687">Ribonucleoprotein</keyword>
<dbReference type="InterPro" id="IPR000597">
    <property type="entry name" value="Ribosomal_uL3"/>
</dbReference>
<dbReference type="PDB" id="8P5D">
    <property type="method" value="EM"/>
    <property type="resolution" value="10.80 A"/>
    <property type="chains" value="LB0=1-392"/>
</dbReference>
<dbReference type="OrthoDB" id="1611972at2759"/>
<dbReference type="InterPro" id="IPR044892">
    <property type="entry name" value="Ribosomal_L3_dom_3_arc_sf"/>
</dbReference>
<dbReference type="Proteomes" id="UP000014978">
    <property type="component" value="Unassembled WGS sequence"/>
</dbReference>
<keyword evidence="7 8" id="KW-0002">3D-structure</keyword>
<evidence type="ECO:0000313" key="6">
    <source>
        <dbReference type="Proteomes" id="UP000014978"/>
    </source>
</evidence>
<dbReference type="EMDB" id="EMD-17457"/>
<keyword evidence="7" id="KW-0479">Metal-binding</keyword>
<dbReference type="PDB" id="7QCA">
    <property type="method" value="EM"/>
    <property type="resolution" value="2.79 A"/>
    <property type="chains" value="LB0=1-392"/>
</dbReference>
<comment type="similarity">
    <text evidence="1 4">Belongs to the universal ribosomal protein uL3 family.</text>
</comment>
<comment type="caution">
    <text evidence="5">The sequence shown here is derived from an EMBL/GenBank/DDBJ whole genome shotgun (WGS) entry which is preliminary data.</text>
</comment>
<dbReference type="Gene3D" id="4.10.960.10">
    <property type="entry name" value="Ribosomal protein L3, domain 3"/>
    <property type="match status" value="1"/>
</dbReference>
<dbReference type="EMDB" id="EMD-17448"/>
<keyword evidence="2 4" id="KW-0689">Ribosomal protein</keyword>
<dbReference type="OMA" id="QRTEYNK"/>
<dbReference type="InterPro" id="IPR009000">
    <property type="entry name" value="Transl_B-barrel_sf"/>
</dbReference>
<dbReference type="Gene3D" id="3.30.1430.10">
    <property type="match status" value="1"/>
</dbReference>
<dbReference type="FunCoup" id="S7XFB1">
    <property type="interactions" value="105"/>
</dbReference>
<dbReference type="PANTHER" id="PTHR11363:SF5">
    <property type="entry name" value="LARGE RIBOSOMAL SUBUNIT PROTEIN UL3"/>
    <property type="match status" value="1"/>
</dbReference>
<reference evidence="6" key="1">
    <citation type="journal article" date="2013" name="PLoS Genet.">
        <title>The genome of Spraguea lophii and the basis of host-microsporidian interactions.</title>
        <authorList>
            <person name="Campbell S.E."/>
            <person name="Williams T.A."/>
            <person name="Yousuf A."/>
            <person name="Soanes D.M."/>
            <person name="Paszkiewicz K.H."/>
            <person name="Williams B.A.P."/>
        </authorList>
    </citation>
    <scope>NUCLEOTIDE SEQUENCE [LARGE SCALE GENOMIC DNA]</scope>
    <source>
        <strain evidence="6">42_110</strain>
    </source>
</reference>
<feature type="binding site" evidence="7">
    <location>
        <position position="366"/>
    </location>
    <ligand>
        <name>Mg(2+)</name>
        <dbReference type="ChEBI" id="CHEBI:18420"/>
    </ligand>
</feature>
<dbReference type="AlphaFoldDB" id="S7XFB1"/>
<dbReference type="GO" id="GO:0000027">
    <property type="term" value="P:ribosomal large subunit assembly"/>
    <property type="evidence" value="ECO:0007669"/>
    <property type="project" value="EnsemblFungi"/>
</dbReference>
<dbReference type="PANTHER" id="PTHR11363">
    <property type="entry name" value="60S RIBOSOMAL PROTEIN L3-RELATED"/>
    <property type="match status" value="1"/>
</dbReference>
<keyword evidence="6" id="KW-1185">Reference proteome</keyword>
<dbReference type="PDB" id="8P60">
    <property type="method" value="EM"/>
    <property type="resolution" value="14.30 A"/>
    <property type="chains" value="KB0/LB0=1-392"/>
</dbReference>
<dbReference type="HOGENOM" id="CLU_033361_2_1_1"/>
<evidence type="ECO:0007829" key="7">
    <source>
        <dbReference type="PDB" id="7QCA"/>
    </source>
</evidence>
<evidence type="ECO:0000256" key="3">
    <source>
        <dbReference type="ARBA" id="ARBA00023274"/>
    </source>
</evidence>
<dbReference type="GO" id="GO:0003735">
    <property type="term" value="F:structural constituent of ribosome"/>
    <property type="evidence" value="ECO:0007669"/>
    <property type="project" value="InterPro"/>
</dbReference>
<dbReference type="EMBL" id="ATCN01001325">
    <property type="protein sequence ID" value="EPR77719.1"/>
    <property type="molecule type" value="Genomic_DNA"/>
</dbReference>
<name>S7XFB1_SPRLO</name>
<evidence type="ECO:0000256" key="4">
    <source>
        <dbReference type="RuleBase" id="RU003905"/>
    </source>
</evidence>